<gene>
    <name evidence="2" type="ORF">BDW42DRAFT_182204</name>
</gene>
<protein>
    <submittedName>
        <fullName evidence="2">Uncharacterized protein</fullName>
    </submittedName>
</protein>
<name>A0A2J5HC24_9EURO</name>
<keyword evidence="3" id="KW-1185">Reference proteome</keyword>
<dbReference type="EMBL" id="KZ559768">
    <property type="protein sequence ID" value="PLN74201.1"/>
    <property type="molecule type" value="Genomic_DNA"/>
</dbReference>
<dbReference type="Proteomes" id="UP000235023">
    <property type="component" value="Unassembled WGS sequence"/>
</dbReference>
<feature type="region of interest" description="Disordered" evidence="1">
    <location>
        <begin position="52"/>
        <end position="231"/>
    </location>
</feature>
<proteinExistence type="predicted"/>
<organism evidence="2 3">
    <name type="scientific">Aspergillus taichungensis</name>
    <dbReference type="NCBI Taxonomy" id="482145"/>
    <lineage>
        <taxon>Eukaryota</taxon>
        <taxon>Fungi</taxon>
        <taxon>Dikarya</taxon>
        <taxon>Ascomycota</taxon>
        <taxon>Pezizomycotina</taxon>
        <taxon>Eurotiomycetes</taxon>
        <taxon>Eurotiomycetidae</taxon>
        <taxon>Eurotiales</taxon>
        <taxon>Aspergillaceae</taxon>
        <taxon>Aspergillus</taxon>
        <taxon>Aspergillus subgen. Circumdati</taxon>
    </lineage>
</organism>
<dbReference type="AlphaFoldDB" id="A0A2J5HC24"/>
<accession>A0A2J5HC24</accession>
<evidence type="ECO:0000256" key="1">
    <source>
        <dbReference type="SAM" id="MobiDB-lite"/>
    </source>
</evidence>
<reference evidence="3" key="1">
    <citation type="submission" date="2017-12" db="EMBL/GenBank/DDBJ databases">
        <authorList>
            <consortium name="DOE Joint Genome Institute"/>
            <person name="Mondo S.J."/>
            <person name="Kjaerbolling I."/>
            <person name="Vesth T.C."/>
            <person name="Frisvad J.C."/>
            <person name="Nybo J.L."/>
            <person name="Theobald S."/>
            <person name="Kuo A."/>
            <person name="Bowyer P."/>
            <person name="Matsuda Y."/>
            <person name="Lyhne E.K."/>
            <person name="Kogle M.E."/>
            <person name="Clum A."/>
            <person name="Lipzen A."/>
            <person name="Salamov A."/>
            <person name="Ngan C.Y."/>
            <person name="Daum C."/>
            <person name="Chiniquy J."/>
            <person name="Barry K."/>
            <person name="LaButti K."/>
            <person name="Haridas S."/>
            <person name="Simmons B.A."/>
            <person name="Magnuson J.K."/>
            <person name="Mortensen U.H."/>
            <person name="Larsen T.O."/>
            <person name="Grigoriev I.V."/>
            <person name="Baker S.E."/>
            <person name="Andersen M.R."/>
            <person name="Nordberg H.P."/>
            <person name="Cantor M.N."/>
            <person name="Hua S.X."/>
        </authorList>
    </citation>
    <scope>NUCLEOTIDE SEQUENCE [LARGE SCALE GENOMIC DNA]</scope>
    <source>
        <strain evidence="3">IBT 19404</strain>
    </source>
</reference>
<evidence type="ECO:0000313" key="2">
    <source>
        <dbReference type="EMBL" id="PLN74201.1"/>
    </source>
</evidence>
<feature type="compositionally biased region" description="Basic residues" evidence="1">
    <location>
        <begin position="214"/>
        <end position="231"/>
    </location>
</feature>
<sequence length="231" mass="26212">MRRRRRSATAAATSATSATFDGAIRAVRVRQQRFRYKVGRITTKQKRLTVRLAPSPPRGPVARCKRRNHPYWRRHSPARPARCHPQRDRLGHTPPSSSDGVSSGRPRRRCRWCGWERLRSPPHRPRRSPGPSPCSSLHRHSRRPRDRPVRVGPAAPGRRRRRPRGPGAPCGRPTEGARRQSRTAPPPDGQSSRCGCLTPSAAGYGGRYSDGAARRTRPSRHCRRPRTGRWR</sequence>
<feature type="compositionally biased region" description="Basic residues" evidence="1">
    <location>
        <begin position="63"/>
        <end position="84"/>
    </location>
</feature>
<evidence type="ECO:0000313" key="3">
    <source>
        <dbReference type="Proteomes" id="UP000235023"/>
    </source>
</evidence>